<comment type="similarity">
    <text evidence="1">Belongs to the aspartyl/asparaginyl beta-hydroxylase family.</text>
</comment>
<dbReference type="PANTHER" id="PTHR12366">
    <property type="entry name" value="ASPARTYL/ASPARAGINYL BETA-HYDROXYLASE"/>
    <property type="match status" value="1"/>
</dbReference>
<sequence>MGKQGNFRGKKASKKENGNKQDSKVPSQTSGSKKRRCCGGGCLCFIVLLSALLGGVGVLYSNQEYCTQLDKVLRQYAGNEMVDEGYHKAKDAWQFVKPYAEIAQEKGTELFHKAKESSEIVLDKGTELFYKAKEEIEKLLNDPKKDEDVNFEKATYPKKDITNDEDYNISDLLDLGDDFIQEKNLERANDHFEQLLTKYPNSPRALYGKALSLDKLAEKQRSNKMLEEAIATFQKVMDAKDTPDELFKQAGLKLGEKLEFRGWNSKAAATYQNLVNKFPSDITVRKKLGVSYLLMGQNEKARRVFSDILDIDKGNNFARVHLGFIVKVTDNNPQESIPLLRAIMESNSKEIQEGKFYFHLGDAYQRLNQTEKAYEVYERGVKKGLFLSKYQRSLYNCDGIKAQPWWKPEETGYQQYLKILTDNWKLIRDEGMKQIDPKTGSFLPEEENLLDKGQWMQFTLYARGKKNAKNCAKVPKVCELLDQITPAKSCVRGQIKYSLMKPGVHVWPHCGPTNCRIRAHLGLVIPEGPKIRVADETRTWKEGQFIIIDDSFEHEVWHTGASDRLILIVDFWHPDIDEKTRRTLDPI</sequence>
<name>A0A8W8NGA4_MAGGI</name>
<feature type="transmembrane region" description="Helical" evidence="4">
    <location>
        <begin position="37"/>
        <end position="60"/>
    </location>
</feature>
<feature type="region of interest" description="Disordered" evidence="3">
    <location>
        <begin position="1"/>
        <end position="36"/>
    </location>
</feature>
<dbReference type="SUPFAM" id="SSF48452">
    <property type="entry name" value="TPR-like"/>
    <property type="match status" value="1"/>
</dbReference>
<evidence type="ECO:0000256" key="4">
    <source>
        <dbReference type="SAM" id="Phobius"/>
    </source>
</evidence>
<dbReference type="Pfam" id="PF05118">
    <property type="entry name" value="Asp_Arg_Hydrox"/>
    <property type="match status" value="1"/>
</dbReference>
<keyword evidence="4" id="KW-1133">Transmembrane helix</keyword>
<dbReference type="EnsemblMetazoa" id="G5691.5">
    <property type="protein sequence ID" value="G5691.5:cds"/>
    <property type="gene ID" value="G5691"/>
</dbReference>
<keyword evidence="4" id="KW-0812">Transmembrane</keyword>
<dbReference type="PROSITE" id="PS50005">
    <property type="entry name" value="TPR"/>
    <property type="match status" value="2"/>
</dbReference>
<dbReference type="InterPro" id="IPR039038">
    <property type="entry name" value="ASPH"/>
</dbReference>
<dbReference type="Pfam" id="PF13181">
    <property type="entry name" value="TPR_8"/>
    <property type="match status" value="1"/>
</dbReference>
<evidence type="ECO:0000256" key="1">
    <source>
        <dbReference type="ARBA" id="ARBA00007730"/>
    </source>
</evidence>
<reference evidence="6" key="1">
    <citation type="submission" date="2022-08" db="UniProtKB">
        <authorList>
            <consortium name="EnsemblMetazoa"/>
        </authorList>
    </citation>
    <scope>IDENTIFICATION</scope>
    <source>
        <strain evidence="6">05x7-T-G4-1.051#20</strain>
    </source>
</reference>
<dbReference type="InterPro" id="IPR019734">
    <property type="entry name" value="TPR_rpt"/>
</dbReference>
<dbReference type="GO" id="GO:0062101">
    <property type="term" value="F:peptidyl-aspartic acid 3-dioxygenase activity"/>
    <property type="evidence" value="ECO:0007669"/>
    <property type="project" value="InterPro"/>
</dbReference>
<protein>
    <recommendedName>
        <fullName evidence="5">Aspartyl/asparaginy/proline hydroxylase domain-containing protein</fullName>
    </recommendedName>
</protein>
<feature type="repeat" description="TPR" evidence="2">
    <location>
        <begin position="282"/>
        <end position="315"/>
    </location>
</feature>
<dbReference type="Gene3D" id="1.25.40.10">
    <property type="entry name" value="Tetratricopeptide repeat domain"/>
    <property type="match status" value="2"/>
</dbReference>
<accession>A0A8W8NGA4</accession>
<evidence type="ECO:0000313" key="7">
    <source>
        <dbReference type="Proteomes" id="UP000005408"/>
    </source>
</evidence>
<keyword evidence="7" id="KW-1185">Reference proteome</keyword>
<dbReference type="Proteomes" id="UP000005408">
    <property type="component" value="Unassembled WGS sequence"/>
</dbReference>
<dbReference type="Gene3D" id="2.60.120.330">
    <property type="entry name" value="B-lactam Antibiotic, Isopenicillin N Synthase, Chain"/>
    <property type="match status" value="1"/>
</dbReference>
<evidence type="ECO:0000256" key="3">
    <source>
        <dbReference type="SAM" id="MobiDB-lite"/>
    </source>
</evidence>
<dbReference type="SUPFAM" id="SSF51197">
    <property type="entry name" value="Clavaminate synthase-like"/>
    <property type="match status" value="1"/>
</dbReference>
<dbReference type="SMART" id="SM00028">
    <property type="entry name" value="TPR"/>
    <property type="match status" value="4"/>
</dbReference>
<feature type="repeat" description="TPR" evidence="2">
    <location>
        <begin position="169"/>
        <end position="202"/>
    </location>
</feature>
<evidence type="ECO:0000259" key="5">
    <source>
        <dbReference type="Pfam" id="PF05118"/>
    </source>
</evidence>
<keyword evidence="4" id="KW-0472">Membrane</keyword>
<feature type="compositionally biased region" description="Basic and acidic residues" evidence="3">
    <location>
        <begin position="14"/>
        <end position="23"/>
    </location>
</feature>
<dbReference type="InterPro" id="IPR011990">
    <property type="entry name" value="TPR-like_helical_dom_sf"/>
</dbReference>
<dbReference type="GO" id="GO:0005783">
    <property type="term" value="C:endoplasmic reticulum"/>
    <property type="evidence" value="ECO:0007669"/>
    <property type="project" value="TreeGrafter"/>
</dbReference>
<evidence type="ECO:0000313" key="6">
    <source>
        <dbReference type="EnsemblMetazoa" id="G5691.5:cds"/>
    </source>
</evidence>
<keyword evidence="2" id="KW-0802">TPR repeat</keyword>
<organism evidence="6 7">
    <name type="scientific">Magallana gigas</name>
    <name type="common">Pacific oyster</name>
    <name type="synonym">Crassostrea gigas</name>
    <dbReference type="NCBI Taxonomy" id="29159"/>
    <lineage>
        <taxon>Eukaryota</taxon>
        <taxon>Metazoa</taxon>
        <taxon>Spiralia</taxon>
        <taxon>Lophotrochozoa</taxon>
        <taxon>Mollusca</taxon>
        <taxon>Bivalvia</taxon>
        <taxon>Autobranchia</taxon>
        <taxon>Pteriomorphia</taxon>
        <taxon>Ostreida</taxon>
        <taxon>Ostreoidea</taxon>
        <taxon>Ostreidae</taxon>
        <taxon>Magallana</taxon>
    </lineage>
</organism>
<dbReference type="InterPro" id="IPR007803">
    <property type="entry name" value="Asp/Arg/Pro-Hydrxlase"/>
</dbReference>
<evidence type="ECO:0000256" key="2">
    <source>
        <dbReference type="PROSITE-ProRule" id="PRU00339"/>
    </source>
</evidence>
<dbReference type="PANTHER" id="PTHR12366:SF29">
    <property type="entry name" value="ASPARTYL BETA-HYDROXYLASE, ISOFORM L"/>
    <property type="match status" value="1"/>
</dbReference>
<dbReference type="InterPro" id="IPR027443">
    <property type="entry name" value="IPNS-like_sf"/>
</dbReference>
<feature type="domain" description="Aspartyl/asparaginy/proline hydroxylase" evidence="5">
    <location>
        <begin position="422"/>
        <end position="574"/>
    </location>
</feature>
<dbReference type="Pfam" id="PF13432">
    <property type="entry name" value="TPR_16"/>
    <property type="match status" value="1"/>
</dbReference>
<dbReference type="AlphaFoldDB" id="A0A8W8NGA4"/>
<proteinExistence type="inferred from homology"/>